<comment type="caution">
    <text evidence="3">The sequence shown here is derived from an EMBL/GenBank/DDBJ whole genome shotgun (WGS) entry which is preliminary data.</text>
</comment>
<dbReference type="Proteomes" id="UP000481288">
    <property type="component" value="Unassembled WGS sequence"/>
</dbReference>
<keyword evidence="4" id="KW-1185">Reference proteome</keyword>
<feature type="domain" description="Amidase" evidence="2">
    <location>
        <begin position="167"/>
        <end position="455"/>
    </location>
</feature>
<dbReference type="InterPro" id="IPR023631">
    <property type="entry name" value="Amidase_dom"/>
</dbReference>
<dbReference type="Gene3D" id="3.90.1300.10">
    <property type="entry name" value="Amidase signature (AS) domain"/>
    <property type="match status" value="2"/>
</dbReference>
<sequence>MKLSLVLSGAIAILNVNGHTITDTPFDSREATIDSVHTAIYSGTASCREVVSSFIARIEAFNPTVNAVISLNPSALDIADGFDAQIASGNATGSLFCIPVLLKDNYDTIDMPTTGGCLALSENQPTQDAPAVAALKAAGAIILGKTNLHEMALEGLSVSSLGAPMNSLRSPASANSVFSFRPTRGLMSRAGIMPISTTQDNIGPFARNAKDLAVALTVMASVGYDPRDNTTSMIPPSSFGVDYSAGVFGGSLKGLRFGLIEGFFNRTSNGETTPVNDVMKNMVSVLQSAGATVITINETVYNDTAIAALDVQTSEYREDMDAYLQMPSLSGTRPSTLAELYSSGKFLLCRYFAEVFKVQFFICPSKLGLQNLTTVLSTTFASNKLDAIIYPEQRNLVVKIGSLAQSGRNGILAVLTGFPVVTVPAGFSPPTGDSPIGIPIGMEILGLPWSESKLLNIAAHISDLTHVRRMPSFANDSVGVSSYSSVPTITPNTIIPNAYPIGVL</sequence>
<feature type="signal peptide" evidence="1">
    <location>
        <begin position="1"/>
        <end position="18"/>
    </location>
</feature>
<dbReference type="PANTHER" id="PTHR42678">
    <property type="entry name" value="AMIDASE"/>
    <property type="match status" value="1"/>
</dbReference>
<dbReference type="EMBL" id="QGMG01000252">
    <property type="protein sequence ID" value="TVY55333.1"/>
    <property type="molecule type" value="Genomic_DNA"/>
</dbReference>
<dbReference type="InterPro" id="IPR036928">
    <property type="entry name" value="AS_sf"/>
</dbReference>
<evidence type="ECO:0000256" key="1">
    <source>
        <dbReference type="SAM" id="SignalP"/>
    </source>
</evidence>
<dbReference type="SUPFAM" id="SSF75304">
    <property type="entry name" value="Amidase signature (AS) enzymes"/>
    <property type="match status" value="1"/>
</dbReference>
<organism evidence="3 4">
    <name type="scientific">Lachnellula cervina</name>
    <dbReference type="NCBI Taxonomy" id="1316786"/>
    <lineage>
        <taxon>Eukaryota</taxon>
        <taxon>Fungi</taxon>
        <taxon>Dikarya</taxon>
        <taxon>Ascomycota</taxon>
        <taxon>Pezizomycotina</taxon>
        <taxon>Leotiomycetes</taxon>
        <taxon>Helotiales</taxon>
        <taxon>Lachnaceae</taxon>
        <taxon>Lachnellula</taxon>
    </lineage>
</organism>
<gene>
    <name evidence="3" type="ORF">LCER1_G003981</name>
</gene>
<reference evidence="3 4" key="1">
    <citation type="submission" date="2018-05" db="EMBL/GenBank/DDBJ databases">
        <title>Whole genome sequencing for identification of molecular markers to develop diagnostic detection tools for the regulated plant pathogen Lachnellula willkommii.</title>
        <authorList>
            <person name="Giroux E."/>
            <person name="Bilodeau G."/>
        </authorList>
    </citation>
    <scope>NUCLEOTIDE SEQUENCE [LARGE SCALE GENOMIC DNA]</scope>
    <source>
        <strain evidence="3 4">CBS 625.97</strain>
    </source>
</reference>
<evidence type="ECO:0000313" key="3">
    <source>
        <dbReference type="EMBL" id="TVY55333.1"/>
    </source>
</evidence>
<feature type="domain" description="Amidase" evidence="2">
    <location>
        <begin position="49"/>
        <end position="155"/>
    </location>
</feature>
<name>A0A7D8YVB7_9HELO</name>
<dbReference type="PANTHER" id="PTHR42678:SF5">
    <property type="entry name" value="GLUTAMYL-TRNA(GLN) AMIDOTRANSFERASE SUBUNIT A"/>
    <property type="match status" value="1"/>
</dbReference>
<evidence type="ECO:0000313" key="4">
    <source>
        <dbReference type="Proteomes" id="UP000481288"/>
    </source>
</evidence>
<keyword evidence="1" id="KW-0732">Signal</keyword>
<dbReference type="OrthoDB" id="566138at2759"/>
<protein>
    <submittedName>
        <fullName evidence="3">Putative amidase</fullName>
    </submittedName>
</protein>
<proteinExistence type="predicted"/>
<dbReference type="Pfam" id="PF01425">
    <property type="entry name" value="Amidase"/>
    <property type="match status" value="2"/>
</dbReference>
<evidence type="ECO:0000259" key="2">
    <source>
        <dbReference type="Pfam" id="PF01425"/>
    </source>
</evidence>
<dbReference type="AlphaFoldDB" id="A0A7D8YVB7"/>
<feature type="chain" id="PRO_5028837198" evidence="1">
    <location>
        <begin position="19"/>
        <end position="504"/>
    </location>
</feature>
<accession>A0A7D8YVB7</accession>